<proteinExistence type="predicted"/>
<comment type="caution">
    <text evidence="3">The sequence shown here is derived from an EMBL/GenBank/DDBJ whole genome shotgun (WGS) entry which is preliminary data.</text>
</comment>
<dbReference type="PANTHER" id="PTHR43037:SF1">
    <property type="entry name" value="BLL1128 PROTEIN"/>
    <property type="match status" value="1"/>
</dbReference>
<reference evidence="3" key="1">
    <citation type="journal article" date="2020" name="mSystems">
        <title>Genome- and Community-Level Interaction Insights into Carbon Utilization and Element Cycling Functions of Hydrothermarchaeota in Hydrothermal Sediment.</title>
        <authorList>
            <person name="Zhou Z."/>
            <person name="Liu Y."/>
            <person name="Xu W."/>
            <person name="Pan J."/>
            <person name="Luo Z.H."/>
            <person name="Li M."/>
        </authorList>
    </citation>
    <scope>NUCLEOTIDE SEQUENCE [LARGE SCALE GENOMIC DNA]</scope>
    <source>
        <strain evidence="3">SpSt-339</strain>
    </source>
</reference>
<dbReference type="SUPFAM" id="SSF53474">
    <property type="entry name" value="alpha/beta-Hydrolases"/>
    <property type="match status" value="1"/>
</dbReference>
<protein>
    <recommendedName>
        <fullName evidence="4">Phospholipase/carboxylesterase/thioesterase domain-containing protein</fullName>
    </recommendedName>
</protein>
<evidence type="ECO:0000313" key="3">
    <source>
        <dbReference type="EMBL" id="HEN14252.1"/>
    </source>
</evidence>
<evidence type="ECO:0008006" key="4">
    <source>
        <dbReference type="Google" id="ProtNLM"/>
    </source>
</evidence>
<evidence type="ECO:0000256" key="2">
    <source>
        <dbReference type="SAM" id="SignalP"/>
    </source>
</evidence>
<name>A0A7C2NZ53_9PLAN</name>
<organism evidence="3">
    <name type="scientific">Schlesneria paludicola</name>
    <dbReference type="NCBI Taxonomy" id="360056"/>
    <lineage>
        <taxon>Bacteria</taxon>
        <taxon>Pseudomonadati</taxon>
        <taxon>Planctomycetota</taxon>
        <taxon>Planctomycetia</taxon>
        <taxon>Planctomycetales</taxon>
        <taxon>Planctomycetaceae</taxon>
        <taxon>Schlesneria</taxon>
    </lineage>
</organism>
<dbReference type="InterPro" id="IPR000801">
    <property type="entry name" value="Esterase-like"/>
</dbReference>
<dbReference type="AlphaFoldDB" id="A0A7C2NZ53"/>
<dbReference type="Gene3D" id="3.40.50.1820">
    <property type="entry name" value="alpha/beta hydrolase"/>
    <property type="match status" value="1"/>
</dbReference>
<sequence length="866" mass="95160">MRTVAATCGWSMVLLMFAGPGDASPVEADQPEPGSGRFVDRVYTDADGEHKFVVFEPAGYTPTKKWPTIFYLHGASGRGTDGRAQLIVGLGPAVKARAKTLPFLVVFPQNENLRSRLLGGWTDGSNELDRAVRILDEVERTYAVDKGHVILAGVSMGAFGAWSLGAKTPERWKAVIPVSGGGEPEFVPSLARVPVWAFHAADDQLVPPTASTDLVAAINAAGGRAFVSIVPSGGHNIGASVFARDEVFAWMEHPEREPELDIDWSQRVSMANLIGELPFVPGADVSRAVSVRVNRDVLESLSHVLADRVPTDAFNGWKPGRVETTNAGFTSFEVSLSGIHYSGRLERAWITPLSGNVLRVQLGLRQMTMTIPSTHMAGRLLRADAGPMSVFMGYHGPLWLTIDLSPRIVNRLLKLDLVQVHFHIPAHDFSISRPAVNVRGLPFLEDRVADRLVDGFAEKKPEIEQEIRNGVLPLLSQLEQQVADFCNRTVTYSRWPMPLWQPRFRFYPEAVEIDDGGLTLHLGSTVAALAPKSSSIPILAVAADGEPQPAFAADGVDLAVSQRLLSAWGALLSRSEVARFHVLDLQSAGFRALGQREFWDRVLDDQHRIPDGWEDNTEFVLAKPFRVTAPDCEPNPAAPLALCERLRMVLPSLQLQLSVRPPGEAEWREYLLADLSLNQDLRVAIERQGFAERQLTMKIEPVERPRLTTTIRTANGQWQPYEAPLIAEQFHEGWRQSFGEIARTAPLADLKMGTLALRAEACGATATHVVLRTRRPGVRIYNPTELTVEYQVQAHGTPWSELYRLAPGATHEFRPATPLLWQTTASQGGLRYTLPLGLEARVRKTAPAGVELHQLPGPNAVQSAAR</sequence>
<gene>
    <name evidence="3" type="ORF">ENQ76_02120</name>
</gene>
<feature type="signal peptide" evidence="2">
    <location>
        <begin position="1"/>
        <end position="23"/>
    </location>
</feature>
<dbReference type="PANTHER" id="PTHR43037">
    <property type="entry name" value="UNNAMED PRODUCT-RELATED"/>
    <property type="match status" value="1"/>
</dbReference>
<accession>A0A7C2NZ53</accession>
<dbReference type="Pfam" id="PF00756">
    <property type="entry name" value="Esterase"/>
    <property type="match status" value="1"/>
</dbReference>
<feature type="chain" id="PRO_5028439506" description="Phospholipase/carboxylesterase/thioesterase domain-containing protein" evidence="2">
    <location>
        <begin position="24"/>
        <end position="866"/>
    </location>
</feature>
<keyword evidence="1 2" id="KW-0732">Signal</keyword>
<dbReference type="InterPro" id="IPR029058">
    <property type="entry name" value="AB_hydrolase_fold"/>
</dbReference>
<dbReference type="EMBL" id="DSOK01000066">
    <property type="protein sequence ID" value="HEN14252.1"/>
    <property type="molecule type" value="Genomic_DNA"/>
</dbReference>
<evidence type="ECO:0000256" key="1">
    <source>
        <dbReference type="ARBA" id="ARBA00022729"/>
    </source>
</evidence>
<dbReference type="InterPro" id="IPR050955">
    <property type="entry name" value="Plant_Biomass_Hydrol_Est"/>
</dbReference>